<dbReference type="Gene3D" id="1.10.3680.10">
    <property type="entry name" value="TerB-like"/>
    <property type="match status" value="1"/>
</dbReference>
<comment type="caution">
    <text evidence="1">The sequence shown here is derived from an EMBL/GenBank/DDBJ whole genome shotgun (WGS) entry which is preliminary data.</text>
</comment>
<dbReference type="RefSeq" id="WP_123848712.1">
    <property type="nucleotide sequence ID" value="NZ_RPDH01000002.1"/>
</dbReference>
<sequence>MSLTPELKNHFLHLYHMALSDSQVDVKELEMLYRIGESRGVGRADMEALLLQPGKDNFSPPETVLEKIDCLYDLCLIAWSDGCVEQGEKETLALFCSRFGFRDENVSLICEYLLEEAFKNTPKQQVLSTVSQNL</sequence>
<dbReference type="EMBL" id="RPDH01000002">
    <property type="protein sequence ID" value="RPE09731.1"/>
    <property type="molecule type" value="Genomic_DNA"/>
</dbReference>
<dbReference type="Proteomes" id="UP000278351">
    <property type="component" value="Unassembled WGS sequence"/>
</dbReference>
<dbReference type="OrthoDB" id="668709at2"/>
<evidence type="ECO:0000313" key="1">
    <source>
        <dbReference type="EMBL" id="RPE09731.1"/>
    </source>
</evidence>
<proteinExistence type="predicted"/>
<dbReference type="AlphaFoldDB" id="A0A3N4PX83"/>
<protein>
    <submittedName>
        <fullName evidence="1">TerB family tellurite resistance protein</fullName>
    </submittedName>
</protein>
<dbReference type="CDD" id="cd07177">
    <property type="entry name" value="terB_like"/>
    <property type="match status" value="1"/>
</dbReference>
<gene>
    <name evidence="1" type="ORF">EGT74_22425</name>
</gene>
<organism evidence="1 2">
    <name type="scientific">Chitinophaga lutea</name>
    <dbReference type="NCBI Taxonomy" id="2488634"/>
    <lineage>
        <taxon>Bacteria</taxon>
        <taxon>Pseudomonadati</taxon>
        <taxon>Bacteroidota</taxon>
        <taxon>Chitinophagia</taxon>
        <taxon>Chitinophagales</taxon>
        <taxon>Chitinophagaceae</taxon>
        <taxon>Chitinophaga</taxon>
    </lineage>
</organism>
<keyword evidence="2" id="KW-1185">Reference proteome</keyword>
<reference evidence="1 2" key="1">
    <citation type="submission" date="2018-11" db="EMBL/GenBank/DDBJ databases">
        <title>Chitinophaga lutea sp.nov., isolate from arsenic contaminated soil.</title>
        <authorList>
            <person name="Zong Y."/>
        </authorList>
    </citation>
    <scope>NUCLEOTIDE SEQUENCE [LARGE SCALE GENOMIC DNA]</scope>
    <source>
        <strain evidence="1 2">ZY74</strain>
    </source>
</reference>
<accession>A0A3N4PX83</accession>
<name>A0A3N4PX83_9BACT</name>
<dbReference type="InterPro" id="IPR029024">
    <property type="entry name" value="TerB-like"/>
</dbReference>
<dbReference type="SUPFAM" id="SSF158682">
    <property type="entry name" value="TerB-like"/>
    <property type="match status" value="1"/>
</dbReference>
<evidence type="ECO:0000313" key="2">
    <source>
        <dbReference type="Proteomes" id="UP000278351"/>
    </source>
</evidence>